<keyword evidence="9" id="KW-1185">Reference proteome</keyword>
<gene>
    <name evidence="8" type="ORF">ACFSR5_19840</name>
</gene>
<evidence type="ECO:0000313" key="8">
    <source>
        <dbReference type="EMBL" id="MFD2549907.1"/>
    </source>
</evidence>
<proteinExistence type="inferred from homology"/>
<evidence type="ECO:0000256" key="1">
    <source>
        <dbReference type="ARBA" id="ARBA00004442"/>
    </source>
</evidence>
<evidence type="ECO:0000313" key="9">
    <source>
        <dbReference type="Proteomes" id="UP001597545"/>
    </source>
</evidence>
<feature type="domain" description="RagB/SusD" evidence="6">
    <location>
        <begin position="299"/>
        <end position="640"/>
    </location>
</feature>
<dbReference type="Gene3D" id="1.25.40.390">
    <property type="match status" value="1"/>
</dbReference>
<accession>A0ABW5KLQ7</accession>
<dbReference type="SUPFAM" id="SSF48452">
    <property type="entry name" value="TPR-like"/>
    <property type="match status" value="1"/>
</dbReference>
<evidence type="ECO:0000256" key="4">
    <source>
        <dbReference type="ARBA" id="ARBA00023136"/>
    </source>
</evidence>
<evidence type="ECO:0000256" key="3">
    <source>
        <dbReference type="ARBA" id="ARBA00022729"/>
    </source>
</evidence>
<dbReference type="InterPro" id="IPR011990">
    <property type="entry name" value="TPR-like_helical_dom_sf"/>
</dbReference>
<dbReference type="InterPro" id="IPR012944">
    <property type="entry name" value="SusD_RagB_dom"/>
</dbReference>
<dbReference type="Proteomes" id="UP001597545">
    <property type="component" value="Unassembled WGS sequence"/>
</dbReference>
<comment type="similarity">
    <text evidence="2">Belongs to the SusD family.</text>
</comment>
<feature type="domain" description="SusD-like N-terminal" evidence="7">
    <location>
        <begin position="83"/>
        <end position="237"/>
    </location>
</feature>
<dbReference type="PROSITE" id="PS51257">
    <property type="entry name" value="PROKAR_LIPOPROTEIN"/>
    <property type="match status" value="1"/>
</dbReference>
<organism evidence="8 9">
    <name type="scientific">Sphingobacterium suaedae</name>
    <dbReference type="NCBI Taxonomy" id="1686402"/>
    <lineage>
        <taxon>Bacteria</taxon>
        <taxon>Pseudomonadati</taxon>
        <taxon>Bacteroidota</taxon>
        <taxon>Sphingobacteriia</taxon>
        <taxon>Sphingobacteriales</taxon>
        <taxon>Sphingobacteriaceae</taxon>
        <taxon>Sphingobacterium</taxon>
    </lineage>
</organism>
<sequence length="654" mass="73430">MNKKILIFAVASLLTAIGCKQDFLEDMKSYDKYDDSIFENELQTGWYIDRLYNYFFVSYRNPQQSVVGLYNDNRAKMTEEIGGTVSNYINPNMTLQNASQADGYYGNSVTASVQNNPYTRIRFANFLIERIDQSGAGLSETFRRSAKGQMYFFRALQYFDLVRVYGGVPLVTTVQENSATDESIRAPRATSSACFEQIVKDLDSAAVLLPMVWDGASANYGRLTAAGALAMKSRVLLTAASPLFNKDWDNPGNERWQKALAAGLDAERKVSAGGYGLFGSSAKDWAEMTFRNDNKFNPEALMVFLLSTQSTSSSGYNNSWENSVRPNAYNGGGGIAAPKEMLDLFPMADGSRPNATNYVDTFFFANREPRFYRTFAFPAAKWGVKGKDNKSTWFYRWKENETTTKVTYFGNNQTNSPGLVRKMSNPAADSTAFAFSGTDIFEYRYAELLLNIAECYAATGDIGNAVTYLGKVRARVGIPSANNYGIGTPASRYAALEACLYERRVELAYEGKRFWDIQRWMLYDNVAESGNSVQKLGLKPINGTKRTGYYWQSKTYGKEDPLTGADRNILIDPDAENFQTEIERLKQVYKEHFVMTPLDQEWDRVNNAPVTILFRPNYYLSGLSATVLGNNSWLEQTKGWFGYSGGAGTFDYQQ</sequence>
<reference evidence="9" key="1">
    <citation type="journal article" date="2019" name="Int. J. Syst. Evol. Microbiol.">
        <title>The Global Catalogue of Microorganisms (GCM) 10K type strain sequencing project: providing services to taxonomists for standard genome sequencing and annotation.</title>
        <authorList>
            <consortium name="The Broad Institute Genomics Platform"/>
            <consortium name="The Broad Institute Genome Sequencing Center for Infectious Disease"/>
            <person name="Wu L."/>
            <person name="Ma J."/>
        </authorList>
    </citation>
    <scope>NUCLEOTIDE SEQUENCE [LARGE SCALE GENOMIC DNA]</scope>
    <source>
        <strain evidence="9">KCTC 42662</strain>
    </source>
</reference>
<comment type="subcellular location">
    <subcellularLocation>
        <location evidence="1">Cell outer membrane</location>
    </subcellularLocation>
</comment>
<evidence type="ECO:0000256" key="5">
    <source>
        <dbReference type="ARBA" id="ARBA00023237"/>
    </source>
</evidence>
<protein>
    <submittedName>
        <fullName evidence="8">RagB/SusD family nutrient uptake outer membrane protein</fullName>
    </submittedName>
</protein>
<dbReference type="InterPro" id="IPR033985">
    <property type="entry name" value="SusD-like_N"/>
</dbReference>
<evidence type="ECO:0000259" key="7">
    <source>
        <dbReference type="Pfam" id="PF14322"/>
    </source>
</evidence>
<evidence type="ECO:0000259" key="6">
    <source>
        <dbReference type="Pfam" id="PF07980"/>
    </source>
</evidence>
<dbReference type="Pfam" id="PF14322">
    <property type="entry name" value="SusD-like_3"/>
    <property type="match status" value="1"/>
</dbReference>
<keyword evidence="5" id="KW-0998">Cell outer membrane</keyword>
<comment type="caution">
    <text evidence="8">The sequence shown here is derived from an EMBL/GenBank/DDBJ whole genome shotgun (WGS) entry which is preliminary data.</text>
</comment>
<keyword evidence="4" id="KW-0472">Membrane</keyword>
<dbReference type="EMBL" id="JBHULR010000021">
    <property type="protein sequence ID" value="MFD2549907.1"/>
    <property type="molecule type" value="Genomic_DNA"/>
</dbReference>
<dbReference type="CDD" id="cd08977">
    <property type="entry name" value="SusD"/>
    <property type="match status" value="1"/>
</dbReference>
<keyword evidence="3" id="KW-0732">Signal</keyword>
<name>A0ABW5KLQ7_9SPHI</name>
<dbReference type="RefSeq" id="WP_380906274.1">
    <property type="nucleotide sequence ID" value="NZ_JBHUEG010000018.1"/>
</dbReference>
<dbReference type="Pfam" id="PF07980">
    <property type="entry name" value="SusD_RagB"/>
    <property type="match status" value="1"/>
</dbReference>
<evidence type="ECO:0000256" key="2">
    <source>
        <dbReference type="ARBA" id="ARBA00006275"/>
    </source>
</evidence>